<accession>A0A8S5QST6</accession>
<reference evidence="2" key="1">
    <citation type="journal article" date="2021" name="Proc. Natl. Acad. Sci. U.S.A.">
        <title>A Catalog of Tens of Thousands of Viruses from Human Metagenomes Reveals Hidden Associations with Chronic Diseases.</title>
        <authorList>
            <person name="Tisza M.J."/>
            <person name="Buck C.B."/>
        </authorList>
    </citation>
    <scope>NUCLEOTIDE SEQUENCE</scope>
    <source>
        <strain evidence="2">CtKS020</strain>
    </source>
</reference>
<protein>
    <submittedName>
        <fullName evidence="2">Uncharacterized protein</fullName>
    </submittedName>
</protein>
<organism evidence="2">
    <name type="scientific">Podoviridae sp. ctKS020</name>
    <dbReference type="NCBI Taxonomy" id="2826552"/>
    <lineage>
        <taxon>Viruses</taxon>
        <taxon>Duplodnaviria</taxon>
        <taxon>Heunggongvirae</taxon>
        <taxon>Uroviricota</taxon>
        <taxon>Caudoviricetes</taxon>
    </lineage>
</organism>
<keyword evidence="1" id="KW-0472">Membrane</keyword>
<sequence>MIFFIVFNSFFGAFSSSLHLLLYYALRSLSSPFSKKLIIFMCFFRG</sequence>
<proteinExistence type="predicted"/>
<keyword evidence="1" id="KW-0812">Transmembrane</keyword>
<evidence type="ECO:0000313" key="2">
    <source>
        <dbReference type="EMBL" id="DAE22270.1"/>
    </source>
</evidence>
<feature type="transmembrane region" description="Helical" evidence="1">
    <location>
        <begin position="6"/>
        <end position="26"/>
    </location>
</feature>
<dbReference type="EMBL" id="BK015730">
    <property type="protein sequence ID" value="DAE22270.1"/>
    <property type="molecule type" value="Genomic_DNA"/>
</dbReference>
<keyword evidence="1" id="KW-1133">Transmembrane helix</keyword>
<name>A0A8S5QST6_9CAUD</name>
<evidence type="ECO:0000256" key="1">
    <source>
        <dbReference type="SAM" id="Phobius"/>
    </source>
</evidence>